<name>A0A376K420_ECOLX</name>
<reference evidence="1 2" key="1">
    <citation type="submission" date="2018-06" db="EMBL/GenBank/DDBJ databases">
        <authorList>
            <consortium name="Pathogen Informatics"/>
            <person name="Doyle S."/>
        </authorList>
    </citation>
    <scope>NUCLEOTIDE SEQUENCE [LARGE SCALE GENOMIC DNA]</scope>
    <source>
        <strain evidence="1 2">NCTC10764</strain>
    </source>
</reference>
<dbReference type="Proteomes" id="UP000255201">
    <property type="component" value="Unassembled WGS sequence"/>
</dbReference>
<evidence type="ECO:0000313" key="1">
    <source>
        <dbReference type="EMBL" id="STE77484.1"/>
    </source>
</evidence>
<protein>
    <submittedName>
        <fullName evidence="1">Uncharacterized protein</fullName>
    </submittedName>
</protein>
<accession>A0A376K420</accession>
<evidence type="ECO:0000313" key="2">
    <source>
        <dbReference type="Proteomes" id="UP000255201"/>
    </source>
</evidence>
<dbReference type="EMBL" id="UFZL01000003">
    <property type="protein sequence ID" value="STE77484.1"/>
    <property type="molecule type" value="Genomic_DNA"/>
</dbReference>
<gene>
    <name evidence="1" type="ORF">NCTC10764_06103</name>
</gene>
<organism evidence="1 2">
    <name type="scientific">Escherichia coli</name>
    <dbReference type="NCBI Taxonomy" id="562"/>
    <lineage>
        <taxon>Bacteria</taxon>
        <taxon>Pseudomonadati</taxon>
        <taxon>Pseudomonadota</taxon>
        <taxon>Gammaproteobacteria</taxon>
        <taxon>Enterobacterales</taxon>
        <taxon>Enterobacteriaceae</taxon>
        <taxon>Escherichia</taxon>
    </lineage>
</organism>
<proteinExistence type="predicted"/>
<dbReference type="AlphaFoldDB" id="A0A376K420"/>
<sequence>MRCLCHVFSWLTQCNQAFPLADCSEENPVPYSAGNRDHRVTDGTQNRACNRGNTDALRRVKYPVHRTGKLFTGLRPDRFRAQLVLQAGHQGTGGMVGKRCHERTDQRIQFPAGAGRYGHNRMYGPEQPEYRICFLTNVLCLCGRRLNAGHIPFMAGLRFVGCVTTNSTC</sequence>